<accession>E0UTI1</accession>
<feature type="domain" description="HD-GYP" evidence="1">
    <location>
        <begin position="113"/>
        <end position="311"/>
    </location>
</feature>
<dbReference type="Pfam" id="PF13487">
    <property type="entry name" value="HD_5"/>
    <property type="match status" value="1"/>
</dbReference>
<dbReference type="CDD" id="cd00077">
    <property type="entry name" value="HDc"/>
    <property type="match status" value="1"/>
</dbReference>
<dbReference type="InterPro" id="IPR003607">
    <property type="entry name" value="HD/PDEase_dom"/>
</dbReference>
<dbReference type="AlphaFoldDB" id="E0UTI1"/>
<dbReference type="eggNOG" id="COG2206">
    <property type="taxonomic scope" value="Bacteria"/>
</dbReference>
<dbReference type="GO" id="GO:0016787">
    <property type="term" value="F:hydrolase activity"/>
    <property type="evidence" value="ECO:0007669"/>
    <property type="project" value="UniProtKB-KW"/>
</dbReference>
<dbReference type="InterPro" id="IPR037522">
    <property type="entry name" value="HD_GYP_dom"/>
</dbReference>
<dbReference type="PROSITE" id="PS51832">
    <property type="entry name" value="HD_GYP"/>
    <property type="match status" value="1"/>
</dbReference>
<dbReference type="PANTHER" id="PTHR43155">
    <property type="entry name" value="CYCLIC DI-GMP PHOSPHODIESTERASE PA4108-RELATED"/>
    <property type="match status" value="1"/>
</dbReference>
<dbReference type="HOGENOM" id="CLU_000445_92_1_7"/>
<proteinExistence type="predicted"/>
<gene>
    <name evidence="2" type="ordered locus">Saut_1298</name>
</gene>
<keyword evidence="3" id="KW-1185">Reference proteome</keyword>
<dbReference type="SUPFAM" id="SSF109604">
    <property type="entry name" value="HD-domain/PDEase-like"/>
    <property type="match status" value="1"/>
</dbReference>
<name>E0UTI1_SULAO</name>
<dbReference type="STRING" id="563040.Saut_1298"/>
<evidence type="ECO:0000259" key="1">
    <source>
        <dbReference type="PROSITE" id="PS51832"/>
    </source>
</evidence>
<dbReference type="Proteomes" id="UP000007803">
    <property type="component" value="Chromosome"/>
</dbReference>
<dbReference type="RefSeq" id="WP_013327099.1">
    <property type="nucleotide sequence ID" value="NC_014506.1"/>
</dbReference>
<keyword evidence="2" id="KW-0378">Hydrolase</keyword>
<dbReference type="KEGG" id="sua:Saut_1298"/>
<evidence type="ECO:0000313" key="2">
    <source>
        <dbReference type="EMBL" id="ADN09346.1"/>
    </source>
</evidence>
<reference evidence="3" key="1">
    <citation type="journal article" date="2010" name="Stand. Genomic Sci.">
        <title>Complete genome sequence of Sulfurimonas autotrophica type strain (OK10).</title>
        <authorList>
            <person name="Sikorski J."/>
            <person name="Munk C."/>
            <person name="Lapidus A."/>
            <person name="Djao O."/>
            <person name="Lucas S."/>
            <person name="Glavina Del Rio T."/>
            <person name="Nolan M."/>
            <person name="Tice H."/>
            <person name="Han C."/>
            <person name="Cheng J."/>
            <person name="Tapia R."/>
            <person name="Goodwin L."/>
            <person name="Pitluck S."/>
            <person name="Liolios K."/>
            <person name="Ivanova N."/>
            <person name="Mavromatis K."/>
            <person name="Mikhailova N."/>
            <person name="Pati A."/>
            <person name="Sims D."/>
            <person name="Meincke L."/>
            <person name="Brettin T."/>
            <person name="Detter J."/>
            <person name="Chen A."/>
            <person name="Palaniappan K."/>
            <person name="Land M."/>
            <person name="Hauser L."/>
            <person name="Chang Y."/>
            <person name="Jeffries C."/>
            <person name="Rohde M."/>
            <person name="Lang E."/>
            <person name="Spring S."/>
            <person name="Goker M."/>
            <person name="Woyke T."/>
            <person name="Bristow J."/>
            <person name="Eisen J."/>
            <person name="Markowitz V."/>
            <person name="Hugenholtz P."/>
            <person name="Kyrpides N."/>
            <person name="Klenk H."/>
        </authorList>
    </citation>
    <scope>NUCLEOTIDE SEQUENCE [LARGE SCALE GENOMIC DNA]</scope>
    <source>
        <strain evidence="3">ATCC BAA-671 / DSM 16294 / JCM 11897 / OK10</strain>
    </source>
</reference>
<organism evidence="2 3">
    <name type="scientific">Sulfurimonas autotrophica (strain ATCC BAA-671 / DSM 16294 / JCM 11897 / OK10)</name>
    <dbReference type="NCBI Taxonomy" id="563040"/>
    <lineage>
        <taxon>Bacteria</taxon>
        <taxon>Pseudomonadati</taxon>
        <taxon>Campylobacterota</taxon>
        <taxon>Epsilonproteobacteria</taxon>
        <taxon>Campylobacterales</taxon>
        <taxon>Sulfurimonadaceae</taxon>
        <taxon>Sulfurimonas</taxon>
    </lineage>
</organism>
<protein>
    <submittedName>
        <fullName evidence="2">Metal dependent phosphohydrolase</fullName>
    </submittedName>
</protein>
<dbReference type="Gene3D" id="1.10.3210.10">
    <property type="entry name" value="Hypothetical protein af1432"/>
    <property type="match status" value="1"/>
</dbReference>
<dbReference type="SMART" id="SM00471">
    <property type="entry name" value="HDc"/>
    <property type="match status" value="1"/>
</dbReference>
<dbReference type="PANTHER" id="PTHR43155:SF2">
    <property type="entry name" value="CYCLIC DI-GMP PHOSPHODIESTERASE PA4108"/>
    <property type="match status" value="1"/>
</dbReference>
<sequence>MKKTTYIAIDKSIIKENEAYEFPLFVASETENKMHLFKSANTPIIKSDMDKLSSIEALYINEHHRAHYLKYYNSIVKHEKKKYISFEQKATSVYKKASVILATLFANPDAVETYKASKNVVNELADTVSDDDFDIDSIINIAEHEYSIMTHSINVSIYALSLGSHLKLNKPRLKALGEAALLHDIGKSKINPEIVNKEGKLTDEEFEEIKKYPMLGYTIGMKLGIKNKEVLFGIRYHQEKMDGSGYPSGLRGENIPYVARIIAVCDVFDALTSKKSYREPMGAFEALLLMKTKMGKQLDGKILNNMIEMFK</sequence>
<dbReference type="EMBL" id="CP002205">
    <property type="protein sequence ID" value="ADN09346.1"/>
    <property type="molecule type" value="Genomic_DNA"/>
</dbReference>
<evidence type="ECO:0000313" key="3">
    <source>
        <dbReference type="Proteomes" id="UP000007803"/>
    </source>
</evidence>